<feature type="region of interest" description="Disordered" evidence="1">
    <location>
        <begin position="75"/>
        <end position="99"/>
    </location>
</feature>
<keyword evidence="2" id="KW-0472">Membrane</keyword>
<feature type="transmembrane region" description="Helical" evidence="2">
    <location>
        <begin position="43"/>
        <end position="66"/>
    </location>
</feature>
<evidence type="ECO:0000256" key="2">
    <source>
        <dbReference type="SAM" id="Phobius"/>
    </source>
</evidence>
<dbReference type="EMBL" id="JRTT01000016">
    <property type="protein sequence ID" value="KHD76761.1"/>
    <property type="molecule type" value="Genomic_DNA"/>
</dbReference>
<reference evidence="3 4" key="1">
    <citation type="submission" date="2014-10" db="EMBL/GenBank/DDBJ databases">
        <title>Draft genome sequence of Actinoplanes utahensis NRRL 12052.</title>
        <authorList>
            <person name="Velasco-Bucheli B."/>
            <person name="del Cerro C."/>
            <person name="Hormigo D."/>
            <person name="Garcia J.L."/>
            <person name="Acebal C."/>
            <person name="Arroyo M."/>
            <person name="de la Mata I."/>
        </authorList>
    </citation>
    <scope>NUCLEOTIDE SEQUENCE [LARGE SCALE GENOMIC DNA]</scope>
    <source>
        <strain evidence="3 4">NRRL 12052</strain>
    </source>
</reference>
<protein>
    <submittedName>
        <fullName evidence="3">Uncharacterized protein</fullName>
    </submittedName>
</protein>
<feature type="region of interest" description="Disordered" evidence="1">
    <location>
        <begin position="1"/>
        <end position="27"/>
    </location>
</feature>
<name>A0A0A6UMX3_ACTUT</name>
<sequence>MTREIEDVIRAAQSRRAEQAPSAERIRAGLPRRAAKVRNQRRYGLAGAVVAAAAVTAAAVVPSLALGDRTPPAVVQPAGPAGSPSGPAKSAAPATSAAPQRSLEVALGFRPHWVPSGFREHLRHVMLGADDGADPTLLRVWKTGVPDAADPTKGGGLSLSVSTGVEDPANIQDTSGERVDINGAPGFLSGARDGKSSVSWSPGEGTVLSIDASRVRISESDLLKMARSVRPDTGVATNPVRLTWLPDGWVSQAALVGGRSAAGWHSEILAGTPMTGVSSDVQGKEAKEGKVSTGGDVNITVGTTSLAPAGGTILTVNGWRARNPVRTDLPGQSLTYLVVELGGGRLMTLVSQGTTLDGLKRIAEGAEIEPSGLEWIGR</sequence>
<gene>
    <name evidence="3" type="ORF">MB27_15880</name>
</gene>
<dbReference type="RefSeq" id="WP_043525322.1">
    <property type="nucleotide sequence ID" value="NZ_BAABKU010000018.1"/>
</dbReference>
<comment type="caution">
    <text evidence="3">The sequence shown here is derived from an EMBL/GenBank/DDBJ whole genome shotgun (WGS) entry which is preliminary data.</text>
</comment>
<keyword evidence="4" id="KW-1185">Reference proteome</keyword>
<evidence type="ECO:0000313" key="4">
    <source>
        <dbReference type="Proteomes" id="UP000054537"/>
    </source>
</evidence>
<dbReference type="OrthoDB" id="3685055at2"/>
<keyword evidence="2" id="KW-1133">Transmembrane helix</keyword>
<dbReference type="eggNOG" id="ENOG502ZTCU">
    <property type="taxonomic scope" value="Bacteria"/>
</dbReference>
<accession>A0A0A6UMX3</accession>
<dbReference type="AlphaFoldDB" id="A0A0A6UMX3"/>
<evidence type="ECO:0000313" key="3">
    <source>
        <dbReference type="EMBL" id="KHD76761.1"/>
    </source>
</evidence>
<organism evidence="3 4">
    <name type="scientific">Actinoplanes utahensis</name>
    <dbReference type="NCBI Taxonomy" id="1869"/>
    <lineage>
        <taxon>Bacteria</taxon>
        <taxon>Bacillati</taxon>
        <taxon>Actinomycetota</taxon>
        <taxon>Actinomycetes</taxon>
        <taxon>Micromonosporales</taxon>
        <taxon>Micromonosporaceae</taxon>
        <taxon>Actinoplanes</taxon>
    </lineage>
</organism>
<keyword evidence="2" id="KW-0812">Transmembrane</keyword>
<dbReference type="STRING" id="1869.MB27_15880"/>
<dbReference type="Proteomes" id="UP000054537">
    <property type="component" value="Unassembled WGS sequence"/>
</dbReference>
<evidence type="ECO:0000256" key="1">
    <source>
        <dbReference type="SAM" id="MobiDB-lite"/>
    </source>
</evidence>
<proteinExistence type="predicted"/>